<keyword evidence="3" id="KW-1185">Reference proteome</keyword>
<dbReference type="AlphaFoldDB" id="A0A928W195"/>
<dbReference type="PANTHER" id="PTHR43861">
    <property type="entry name" value="TRANS-ACONITATE 2-METHYLTRANSFERASE-RELATED"/>
    <property type="match status" value="1"/>
</dbReference>
<protein>
    <submittedName>
        <fullName evidence="2">Methyltransferase domain-containing protein</fullName>
    </submittedName>
</protein>
<gene>
    <name evidence="2" type="ORF">IQ235_18105</name>
</gene>
<feature type="domain" description="C-methyltransferase" evidence="1">
    <location>
        <begin position="283"/>
        <end position="384"/>
    </location>
</feature>
<dbReference type="GO" id="GO:0008168">
    <property type="term" value="F:methyltransferase activity"/>
    <property type="evidence" value="ECO:0007669"/>
    <property type="project" value="UniProtKB-KW"/>
</dbReference>
<dbReference type="InterPro" id="IPR029063">
    <property type="entry name" value="SAM-dependent_MTases_sf"/>
</dbReference>
<proteinExistence type="predicted"/>
<name>A0A928W195_9CYAN</name>
<accession>A0A928W195</accession>
<dbReference type="Proteomes" id="UP000621799">
    <property type="component" value="Unassembled WGS sequence"/>
</dbReference>
<keyword evidence="2" id="KW-0489">Methyltransferase</keyword>
<dbReference type="Pfam" id="PF08484">
    <property type="entry name" value="Methyltransf_14"/>
    <property type="match status" value="1"/>
</dbReference>
<dbReference type="Pfam" id="PF13489">
    <property type="entry name" value="Methyltransf_23"/>
    <property type="match status" value="1"/>
</dbReference>
<dbReference type="SUPFAM" id="SSF53335">
    <property type="entry name" value="S-adenosyl-L-methionine-dependent methyltransferases"/>
    <property type="match status" value="1"/>
</dbReference>
<dbReference type="CDD" id="cd02440">
    <property type="entry name" value="AdoMet_MTases"/>
    <property type="match status" value="1"/>
</dbReference>
<keyword evidence="2" id="KW-0808">Transferase</keyword>
<dbReference type="RefSeq" id="WP_264322827.1">
    <property type="nucleotide sequence ID" value="NZ_JADEXN010000409.1"/>
</dbReference>
<dbReference type="Gene3D" id="3.40.50.150">
    <property type="entry name" value="Vaccinia Virus protein VP39"/>
    <property type="match status" value="1"/>
</dbReference>
<dbReference type="EMBL" id="JADEXN010000409">
    <property type="protein sequence ID" value="MBE9042677.1"/>
    <property type="molecule type" value="Genomic_DNA"/>
</dbReference>
<evidence type="ECO:0000313" key="3">
    <source>
        <dbReference type="Proteomes" id="UP000621799"/>
    </source>
</evidence>
<dbReference type="GO" id="GO:0032259">
    <property type="term" value="P:methylation"/>
    <property type="evidence" value="ECO:0007669"/>
    <property type="project" value="UniProtKB-KW"/>
</dbReference>
<reference evidence="2" key="1">
    <citation type="submission" date="2020-10" db="EMBL/GenBank/DDBJ databases">
        <authorList>
            <person name="Castelo-Branco R."/>
            <person name="Eusebio N."/>
            <person name="Adriana R."/>
            <person name="Vieira A."/>
            <person name="Brugerolle De Fraissinette N."/>
            <person name="Rezende De Castro R."/>
            <person name="Schneider M.P."/>
            <person name="Vasconcelos V."/>
            <person name="Leao P.N."/>
        </authorList>
    </citation>
    <scope>NUCLEOTIDE SEQUENCE</scope>
    <source>
        <strain evidence="2">LEGE 11467</strain>
    </source>
</reference>
<dbReference type="Gene3D" id="3.40.50.720">
    <property type="entry name" value="NAD(P)-binding Rossmann-like Domain"/>
    <property type="match status" value="1"/>
</dbReference>
<evidence type="ECO:0000313" key="2">
    <source>
        <dbReference type="EMBL" id="MBE9042677.1"/>
    </source>
</evidence>
<evidence type="ECO:0000259" key="1">
    <source>
        <dbReference type="Pfam" id="PF08484"/>
    </source>
</evidence>
<comment type="caution">
    <text evidence="2">The sequence shown here is derived from an EMBL/GenBank/DDBJ whole genome shotgun (WGS) entry which is preliminary data.</text>
</comment>
<sequence length="396" mass="44835">MKTVENSQPCPVCESPHLEVFFEMLAVPIYCNLLLLDREAALDCPKGDIRLAFCPECGFIPNVAFNPDRLEYTQEYENSLHYSPRFQEYADSFARSLVERYDLQDKTIVEIGCGKGDFLMSLCELGNNRGVGFDPTYVERSEHQHLIGQVRFVRDLYSERYAKENADFICCRHTLEHVPQPIDLLQPLRRAIGNQTDTQVFFEVPNALHTFRNLAVWDIIYEHCCYFAPTSLSRAFTQSGFEVNNLTETFGEQFLCLEAVPSGSSGETISSVQNEVKDLSRDIAAFTAKFDKLLETWQQKLNEMAREGKKAVVWGAGSKGVTFLNLLAAQEAIEYVVDINPRKQGMYVAGTGQKIVPPEFLPTHPPDVAIVMNPIYETEIRQILTDLGLECEVICV</sequence>
<organism evidence="2 3">
    <name type="scientific">Zarconia navalis LEGE 11467</name>
    <dbReference type="NCBI Taxonomy" id="1828826"/>
    <lineage>
        <taxon>Bacteria</taxon>
        <taxon>Bacillati</taxon>
        <taxon>Cyanobacteriota</taxon>
        <taxon>Cyanophyceae</taxon>
        <taxon>Oscillatoriophycideae</taxon>
        <taxon>Oscillatoriales</taxon>
        <taxon>Oscillatoriales incertae sedis</taxon>
        <taxon>Zarconia</taxon>
        <taxon>Zarconia navalis</taxon>
    </lineage>
</organism>
<dbReference type="InterPro" id="IPR013691">
    <property type="entry name" value="MeTrfase_14"/>
</dbReference>